<dbReference type="InterPro" id="IPR005146">
    <property type="entry name" value="B3/B4_tRNA-bd"/>
</dbReference>
<dbReference type="Proteomes" id="UP000326565">
    <property type="component" value="Unassembled WGS sequence"/>
</dbReference>
<dbReference type="OrthoDB" id="5587917at2759"/>
<protein>
    <submittedName>
        <fullName evidence="2">Phenylalanyl-tRNA synthetase</fullName>
    </submittedName>
</protein>
<dbReference type="PANTHER" id="PTHR39209">
    <property type="match status" value="1"/>
</dbReference>
<dbReference type="SMART" id="SM00873">
    <property type="entry name" value="B3_4"/>
    <property type="match status" value="1"/>
</dbReference>
<evidence type="ECO:0000259" key="1">
    <source>
        <dbReference type="SMART" id="SM00873"/>
    </source>
</evidence>
<keyword evidence="2" id="KW-0030">Aminoacyl-tRNA synthetase</keyword>
<sequence>MTRTHFAQTLLQAARVAPEIFALRPDYRALLMVVEGIPPGPSDALSEALLQEAETSVKELLSKSPVTEFPHIAAWREAYKAFGAKPQKTRNSLEALTRRAEGGLPRVNRLTDIYNAISVKHQIPLGGEDLDKYDGTPFLVRATGDEPFQTFSGGEPQAECAAPGEPIWCDNTGITCRRWNWRQGPRTALTDNTTHVLFILDALEPLSDDALVRAADELASTLKCLSPDVQSSYRIIGASTSA</sequence>
<dbReference type="SUPFAM" id="SSF56037">
    <property type="entry name" value="PheT/TilS domain"/>
    <property type="match status" value="1"/>
</dbReference>
<dbReference type="Pfam" id="PF03483">
    <property type="entry name" value="B3_4"/>
    <property type="match status" value="1"/>
</dbReference>
<dbReference type="AlphaFoldDB" id="A0A5N5WGK2"/>
<dbReference type="PANTHER" id="PTHR39209:SF2">
    <property type="entry name" value="CYTOPLASMIC PROTEIN"/>
    <property type="match status" value="1"/>
</dbReference>
<keyword evidence="3" id="KW-1185">Reference proteome</keyword>
<evidence type="ECO:0000313" key="3">
    <source>
        <dbReference type="Proteomes" id="UP000326565"/>
    </source>
</evidence>
<feature type="domain" description="B3/B4 tRNA-binding" evidence="1">
    <location>
        <begin position="73"/>
        <end position="227"/>
    </location>
</feature>
<organism evidence="2 3">
    <name type="scientific">Aspergillus leporis</name>
    <dbReference type="NCBI Taxonomy" id="41062"/>
    <lineage>
        <taxon>Eukaryota</taxon>
        <taxon>Fungi</taxon>
        <taxon>Dikarya</taxon>
        <taxon>Ascomycota</taxon>
        <taxon>Pezizomycotina</taxon>
        <taxon>Eurotiomycetes</taxon>
        <taxon>Eurotiomycetidae</taxon>
        <taxon>Eurotiales</taxon>
        <taxon>Aspergillaceae</taxon>
        <taxon>Aspergillus</taxon>
        <taxon>Aspergillus subgen. Circumdati</taxon>
    </lineage>
</organism>
<proteinExistence type="predicted"/>
<dbReference type="EMBL" id="ML732490">
    <property type="protein sequence ID" value="KAB8067426.1"/>
    <property type="molecule type" value="Genomic_DNA"/>
</dbReference>
<dbReference type="InterPro" id="IPR020825">
    <property type="entry name" value="Phe-tRNA_synthase-like_B3/B4"/>
</dbReference>
<keyword evidence="2" id="KW-0436">Ligase</keyword>
<dbReference type="Gene3D" id="3.50.40.10">
    <property type="entry name" value="Phenylalanyl-trna Synthetase, Chain B, domain 3"/>
    <property type="match status" value="1"/>
</dbReference>
<evidence type="ECO:0000313" key="2">
    <source>
        <dbReference type="EMBL" id="KAB8067426.1"/>
    </source>
</evidence>
<dbReference type="GO" id="GO:0004826">
    <property type="term" value="F:phenylalanine-tRNA ligase activity"/>
    <property type="evidence" value="ECO:0007669"/>
    <property type="project" value="InterPro"/>
</dbReference>
<name>A0A5N5WGK2_9EURO</name>
<reference evidence="2 3" key="1">
    <citation type="submission" date="2019-04" db="EMBL/GenBank/DDBJ databases">
        <title>Friends and foes A comparative genomics study of 23 Aspergillus species from section Flavi.</title>
        <authorList>
            <consortium name="DOE Joint Genome Institute"/>
            <person name="Kjaerbolling I."/>
            <person name="Vesth T."/>
            <person name="Frisvad J.C."/>
            <person name="Nybo J.L."/>
            <person name="Theobald S."/>
            <person name="Kildgaard S."/>
            <person name="Isbrandt T."/>
            <person name="Kuo A."/>
            <person name="Sato A."/>
            <person name="Lyhne E.K."/>
            <person name="Kogle M.E."/>
            <person name="Wiebenga A."/>
            <person name="Kun R.S."/>
            <person name="Lubbers R.J."/>
            <person name="Makela M.R."/>
            <person name="Barry K."/>
            <person name="Chovatia M."/>
            <person name="Clum A."/>
            <person name="Daum C."/>
            <person name="Haridas S."/>
            <person name="He G."/>
            <person name="LaButti K."/>
            <person name="Lipzen A."/>
            <person name="Mondo S."/>
            <person name="Riley R."/>
            <person name="Salamov A."/>
            <person name="Simmons B.A."/>
            <person name="Magnuson J.K."/>
            <person name="Henrissat B."/>
            <person name="Mortensen U.H."/>
            <person name="Larsen T.O."/>
            <person name="Devries R.P."/>
            <person name="Grigoriev I.V."/>
            <person name="Machida M."/>
            <person name="Baker S.E."/>
            <person name="Andersen M.R."/>
        </authorList>
    </citation>
    <scope>NUCLEOTIDE SEQUENCE [LARGE SCALE GENOMIC DNA]</scope>
    <source>
        <strain evidence="2 3">CBS 151.66</strain>
    </source>
</reference>
<dbReference type="GO" id="GO:0003723">
    <property type="term" value="F:RNA binding"/>
    <property type="evidence" value="ECO:0007669"/>
    <property type="project" value="InterPro"/>
</dbReference>
<accession>A0A5N5WGK2</accession>
<gene>
    <name evidence="2" type="ORF">BDV29DRAFT_200289</name>
</gene>